<evidence type="ECO:0000313" key="2">
    <source>
        <dbReference type="Proteomes" id="UP001295740"/>
    </source>
</evidence>
<sequence length="209" mass="22828">MAPPAPAEETVLLVLKFATTAIDSDKPQGRIRSRAATTPSDPAALQAEYGCRLPPVIDSDVAYLTECPPSQAGNMSTCPIHNGNTAAWVLPYGKSVQNVSAAVNILSPKARVTISKSNGSVCMMELEAGSGNGTMFGETASRSSTRPFLYARSKHLLPMPRKFDPYNNGRDSCKFHKHFEPTERVKYTAGNRWTMERPLRTDTAWAQRP</sequence>
<organism evidence="1 2">
    <name type="scientific">Anthostomella pinea</name>
    <dbReference type="NCBI Taxonomy" id="933095"/>
    <lineage>
        <taxon>Eukaryota</taxon>
        <taxon>Fungi</taxon>
        <taxon>Dikarya</taxon>
        <taxon>Ascomycota</taxon>
        <taxon>Pezizomycotina</taxon>
        <taxon>Sordariomycetes</taxon>
        <taxon>Xylariomycetidae</taxon>
        <taxon>Xylariales</taxon>
        <taxon>Xylariaceae</taxon>
        <taxon>Anthostomella</taxon>
    </lineage>
</organism>
<protein>
    <submittedName>
        <fullName evidence="1">Uu.00g000600.m01.CDS01</fullName>
    </submittedName>
</protein>
<accession>A0AAI8VJ77</accession>
<dbReference type="AlphaFoldDB" id="A0AAI8VJ77"/>
<gene>
    <name evidence="1" type="ORF">KHLLAP_LOCUS6398</name>
</gene>
<proteinExistence type="predicted"/>
<name>A0AAI8VJ77_9PEZI</name>
<keyword evidence="2" id="KW-1185">Reference proteome</keyword>
<reference evidence="1" key="1">
    <citation type="submission" date="2023-10" db="EMBL/GenBank/DDBJ databases">
        <authorList>
            <person name="Hackl T."/>
        </authorList>
    </citation>
    <scope>NUCLEOTIDE SEQUENCE</scope>
</reference>
<evidence type="ECO:0000313" key="1">
    <source>
        <dbReference type="EMBL" id="CAJ2505930.1"/>
    </source>
</evidence>
<dbReference type="Proteomes" id="UP001295740">
    <property type="component" value="Unassembled WGS sequence"/>
</dbReference>
<dbReference type="EMBL" id="CAUWAG010000008">
    <property type="protein sequence ID" value="CAJ2505930.1"/>
    <property type="molecule type" value="Genomic_DNA"/>
</dbReference>
<comment type="caution">
    <text evidence="1">The sequence shown here is derived from an EMBL/GenBank/DDBJ whole genome shotgun (WGS) entry which is preliminary data.</text>
</comment>